<dbReference type="WBParaSite" id="L893_g33139.t1">
    <property type="protein sequence ID" value="L893_g33139.t1"/>
    <property type="gene ID" value="L893_g33139"/>
</dbReference>
<name>A0A1I8A569_9BILA</name>
<sequence>MSFQNARIAKCRHGYMSCGFGMSFSNDESPQRIAQSVAAKMSAPSTFHIHVQQQQAHLQAMAAASASAPTAVAEEAEKMDEDRERIDVDRLHGLGYEAAKLKWLIKAHVEGTELRSLFFDVSLDMDVDEIACLEAVRLLSRIPRGMQRDHACTQMVGLLFQKKDMPKAEETDRLITKIIIKAYESEVISFLLAC</sequence>
<evidence type="ECO:0000313" key="2">
    <source>
        <dbReference type="WBParaSite" id="L893_g33139.t1"/>
    </source>
</evidence>
<keyword evidence="1" id="KW-1185">Reference proteome</keyword>
<dbReference type="Proteomes" id="UP000095287">
    <property type="component" value="Unplaced"/>
</dbReference>
<dbReference type="AlphaFoldDB" id="A0A1I8A569"/>
<proteinExistence type="predicted"/>
<protein>
    <submittedName>
        <fullName evidence="2">RPAP3_C domain-containing protein</fullName>
    </submittedName>
</protein>
<accession>A0A1I8A569</accession>
<evidence type="ECO:0000313" key="1">
    <source>
        <dbReference type="Proteomes" id="UP000095287"/>
    </source>
</evidence>
<reference evidence="2" key="1">
    <citation type="submission" date="2016-11" db="UniProtKB">
        <authorList>
            <consortium name="WormBaseParasite"/>
        </authorList>
    </citation>
    <scope>IDENTIFICATION</scope>
</reference>
<organism evidence="1 2">
    <name type="scientific">Steinernema glaseri</name>
    <dbReference type="NCBI Taxonomy" id="37863"/>
    <lineage>
        <taxon>Eukaryota</taxon>
        <taxon>Metazoa</taxon>
        <taxon>Ecdysozoa</taxon>
        <taxon>Nematoda</taxon>
        <taxon>Chromadorea</taxon>
        <taxon>Rhabditida</taxon>
        <taxon>Tylenchina</taxon>
        <taxon>Panagrolaimomorpha</taxon>
        <taxon>Strongyloidoidea</taxon>
        <taxon>Steinernematidae</taxon>
        <taxon>Steinernema</taxon>
    </lineage>
</organism>